<keyword evidence="12" id="KW-1185">Reference proteome</keyword>
<evidence type="ECO:0000256" key="7">
    <source>
        <dbReference type="ARBA" id="ARBA00023014"/>
    </source>
</evidence>
<dbReference type="GO" id="GO:0010181">
    <property type="term" value="F:FMN binding"/>
    <property type="evidence" value="ECO:0007669"/>
    <property type="project" value="InterPro"/>
</dbReference>
<dbReference type="AlphaFoldDB" id="A1SU84"/>
<reference evidence="11 12" key="1">
    <citation type="submission" date="2007-01" db="EMBL/GenBank/DDBJ databases">
        <title>Complete sequence of Psychromonas ingrahamii 37.</title>
        <authorList>
            <consortium name="US DOE Joint Genome Institute"/>
            <person name="Copeland A."/>
            <person name="Lucas S."/>
            <person name="Lapidus A."/>
            <person name="Barry K."/>
            <person name="Detter J.C."/>
            <person name="Glavina del Rio T."/>
            <person name="Hammon N."/>
            <person name="Israni S."/>
            <person name="Dalin E."/>
            <person name="Tice H."/>
            <person name="Pitluck S."/>
            <person name="Thompson L.S."/>
            <person name="Brettin T."/>
            <person name="Bruce D."/>
            <person name="Han C."/>
            <person name="Tapia R."/>
            <person name="Schmutz J."/>
            <person name="Larimer F."/>
            <person name="Land M."/>
            <person name="Hauser L."/>
            <person name="Kyrpides N."/>
            <person name="Ivanova N."/>
            <person name="Staley J."/>
            <person name="Richardson P."/>
        </authorList>
    </citation>
    <scope>NUCLEOTIDE SEQUENCE [LARGE SCALE GENOMIC DNA]</scope>
    <source>
        <strain evidence="11 12">37</strain>
    </source>
</reference>
<dbReference type="GO" id="GO:0051539">
    <property type="term" value="F:4 iron, 4 sulfur cluster binding"/>
    <property type="evidence" value="ECO:0007669"/>
    <property type="project" value="UniProtKB-KW"/>
</dbReference>
<dbReference type="OrthoDB" id="9805533at2"/>
<evidence type="ECO:0000313" key="12">
    <source>
        <dbReference type="Proteomes" id="UP000000639"/>
    </source>
</evidence>
<dbReference type="GO" id="GO:0046872">
    <property type="term" value="F:metal ion binding"/>
    <property type="evidence" value="ECO:0007669"/>
    <property type="project" value="UniProtKB-KW"/>
</dbReference>
<dbReference type="InterPro" id="IPR037207">
    <property type="entry name" value="Nuop51_4Fe4S-bd_sf"/>
</dbReference>
<evidence type="ECO:0000256" key="6">
    <source>
        <dbReference type="ARBA" id="ARBA00023004"/>
    </source>
</evidence>
<dbReference type="SUPFAM" id="SSF142019">
    <property type="entry name" value="Nqo1 FMN-binding domain-like"/>
    <property type="match status" value="1"/>
</dbReference>
<dbReference type="Pfam" id="PF10589">
    <property type="entry name" value="NADH_4Fe-4S"/>
    <property type="match status" value="1"/>
</dbReference>
<dbReference type="Gene3D" id="3.10.20.600">
    <property type="match status" value="1"/>
</dbReference>
<evidence type="ECO:0000256" key="3">
    <source>
        <dbReference type="ARBA" id="ARBA00019901"/>
    </source>
</evidence>
<dbReference type="SMART" id="SM00928">
    <property type="entry name" value="NADH_4Fe-4S"/>
    <property type="match status" value="1"/>
</dbReference>
<proteinExistence type="inferred from homology"/>
<name>A1SU84_PSYIN</name>
<keyword evidence="6" id="KW-0408">Iron</keyword>
<evidence type="ECO:0000256" key="4">
    <source>
        <dbReference type="ARBA" id="ARBA00022485"/>
    </source>
</evidence>
<dbReference type="InterPro" id="IPR019575">
    <property type="entry name" value="Nuop51_4Fe4S-bd"/>
</dbReference>
<sequence length="588" mass="65085">MNKALATLIQAQVKVYRGDPTYILQILRHIQFSCSHIPQQAIQQLATTLSISIPKIRALIEFYHFLHYHPRGDYDIYISDSIIDHMSGKNEISNYLCEKLNVKLNQPRADGRVTVSNTSCTGMSDQGPAALINGLALTRLTRKKVDQIVTKIEGKIAIDRWPKAWFEVTDNIQSKGVLLNSESRPGEAIKKALATAPHDSLAEIDKSGLRGCGGAGFKTAEKWKSCLLSDDNQRYVVCNADEGEPGTFKDRVLLNSYADLLIEGMTLCAYVIGAQKGFIYLRYEYQHLYKKLLETLQRRRAANLLGAHILNSELSFDIEIFMGAGSYVCGEESALLESLEGRRAIPRIRPPFPVTHGYLDKPTVVNNVETFCYAALIIEKGAENFSAQGLAGFTGCKILSISGDVEKTGIYEIPLGLPVKNVLNLCGAQSVQAVQVGGPSGTLITPAEFSRVISFDDLHTGGSFMVFNQSRDILENALNFTHFFMQESCGFCTPCRVGTKLIYDLADKVATGQGARLDLDSIKQLNHVMNGMSHCGLGQRAAEPLLETLEKFPEYFVKRMTDIEYQPSFDVEKSIQRAIDIVTIESNS</sequence>
<evidence type="ECO:0000259" key="10">
    <source>
        <dbReference type="SMART" id="SM00928"/>
    </source>
</evidence>
<dbReference type="PANTHER" id="PTHR43578:SF3">
    <property type="entry name" value="NADH-QUINONE OXIDOREDUCTASE SUBUNIT F"/>
    <property type="match status" value="1"/>
</dbReference>
<dbReference type="KEGG" id="pin:Ping_1217"/>
<dbReference type="InterPro" id="IPR037225">
    <property type="entry name" value="Nuo51_FMN-bd_sf"/>
</dbReference>
<dbReference type="SUPFAM" id="SSF140490">
    <property type="entry name" value="Nqo1C-terminal domain-like"/>
    <property type="match status" value="1"/>
</dbReference>
<dbReference type="Gene3D" id="3.40.30.10">
    <property type="entry name" value="Glutaredoxin"/>
    <property type="match status" value="1"/>
</dbReference>
<dbReference type="eggNOG" id="COG1905">
    <property type="taxonomic scope" value="Bacteria"/>
</dbReference>
<dbReference type="PROSITE" id="PS00645">
    <property type="entry name" value="COMPLEX1_51K_2"/>
    <property type="match status" value="1"/>
</dbReference>
<evidence type="ECO:0000256" key="8">
    <source>
        <dbReference type="ARBA" id="ARBA00031578"/>
    </source>
</evidence>
<dbReference type="InterPro" id="IPR011538">
    <property type="entry name" value="Nuo51_FMN-bd"/>
</dbReference>
<dbReference type="Proteomes" id="UP000000639">
    <property type="component" value="Chromosome"/>
</dbReference>
<organism evidence="11 12">
    <name type="scientific">Psychromonas ingrahamii (strain DSM 17664 / CCUG 51855 / 37)</name>
    <dbReference type="NCBI Taxonomy" id="357804"/>
    <lineage>
        <taxon>Bacteria</taxon>
        <taxon>Pseudomonadati</taxon>
        <taxon>Pseudomonadota</taxon>
        <taxon>Gammaproteobacteria</taxon>
        <taxon>Alteromonadales</taxon>
        <taxon>Psychromonadaceae</taxon>
        <taxon>Psychromonas</taxon>
    </lineage>
</organism>
<dbReference type="EMBL" id="CP000510">
    <property type="protein sequence ID" value="ABM03049.1"/>
    <property type="molecule type" value="Genomic_DNA"/>
</dbReference>
<keyword evidence="7" id="KW-0411">Iron-sulfur</keyword>
<comment type="similarity">
    <text evidence="2">Belongs to the complex I 51 kDa subunit family.</text>
</comment>
<accession>A1SU84</accession>
<dbReference type="InterPro" id="IPR041921">
    <property type="entry name" value="NuoE_N"/>
</dbReference>
<evidence type="ECO:0000256" key="2">
    <source>
        <dbReference type="ARBA" id="ARBA00007523"/>
    </source>
</evidence>
<keyword evidence="4" id="KW-0004">4Fe-4S</keyword>
<dbReference type="Gene3D" id="3.40.50.11540">
    <property type="entry name" value="NADH-ubiquinone oxidoreductase 51kDa subunit"/>
    <property type="match status" value="1"/>
</dbReference>
<dbReference type="SUPFAM" id="SSF142984">
    <property type="entry name" value="Nqo1 middle domain-like"/>
    <property type="match status" value="1"/>
</dbReference>
<evidence type="ECO:0000256" key="9">
    <source>
        <dbReference type="ARBA" id="ARBA00032787"/>
    </source>
</evidence>
<protein>
    <recommendedName>
        <fullName evidence="3">NADH-quinone oxidoreductase subunit F</fullName>
    </recommendedName>
    <alternativeName>
        <fullName evidence="8">NADH dehydrogenase I subunit F</fullName>
    </alternativeName>
    <alternativeName>
        <fullName evidence="9">NDH-1 subunit F</fullName>
    </alternativeName>
</protein>
<evidence type="ECO:0000313" key="11">
    <source>
        <dbReference type="EMBL" id="ABM03049.1"/>
    </source>
</evidence>
<dbReference type="GO" id="GO:0008137">
    <property type="term" value="F:NADH dehydrogenase (ubiquinone) activity"/>
    <property type="evidence" value="ECO:0007669"/>
    <property type="project" value="InterPro"/>
</dbReference>
<dbReference type="Pfam" id="PF01257">
    <property type="entry name" value="2Fe-2S_thioredx"/>
    <property type="match status" value="1"/>
</dbReference>
<dbReference type="GO" id="GO:0016491">
    <property type="term" value="F:oxidoreductase activity"/>
    <property type="evidence" value="ECO:0007669"/>
    <property type="project" value="UniProtKB-KW"/>
</dbReference>
<dbReference type="Gene3D" id="1.10.10.1590">
    <property type="entry name" value="NADH-quinone oxidoreductase subunit E"/>
    <property type="match status" value="1"/>
</dbReference>
<dbReference type="PANTHER" id="PTHR43578">
    <property type="entry name" value="NADH-QUINONE OXIDOREDUCTASE SUBUNIT F"/>
    <property type="match status" value="1"/>
</dbReference>
<dbReference type="Pfam" id="PF01512">
    <property type="entry name" value="Complex1_51K"/>
    <property type="match status" value="1"/>
</dbReference>
<keyword evidence="5" id="KW-0479">Metal-binding</keyword>
<evidence type="ECO:0000256" key="1">
    <source>
        <dbReference type="ARBA" id="ARBA00001917"/>
    </source>
</evidence>
<dbReference type="HOGENOM" id="CLU_014881_3_1_6"/>
<dbReference type="RefSeq" id="WP_011769612.1">
    <property type="nucleotide sequence ID" value="NC_008709.1"/>
</dbReference>
<dbReference type="eggNOG" id="COG1894">
    <property type="taxonomic scope" value="Bacteria"/>
</dbReference>
<gene>
    <name evidence="11" type="ordered locus">Ping_1217</name>
</gene>
<dbReference type="InterPro" id="IPR036249">
    <property type="entry name" value="Thioredoxin-like_sf"/>
</dbReference>
<dbReference type="InterPro" id="IPR001949">
    <property type="entry name" value="NADH-UbQ_OxRdtase_51kDa_CS"/>
</dbReference>
<dbReference type="STRING" id="357804.Ping_1217"/>
<comment type="cofactor">
    <cofactor evidence="1">
        <name>FMN</name>
        <dbReference type="ChEBI" id="CHEBI:58210"/>
    </cofactor>
</comment>
<dbReference type="Gene3D" id="1.20.1440.230">
    <property type="entry name" value="NADH-ubiquinone oxidoreductase 51kDa subunit, iron-sulphur binding domain"/>
    <property type="match status" value="1"/>
</dbReference>
<dbReference type="SUPFAM" id="SSF52833">
    <property type="entry name" value="Thioredoxin-like"/>
    <property type="match status" value="1"/>
</dbReference>
<feature type="domain" description="NADH-ubiquinone oxidoreductase 51kDa subunit iron-sulphur binding" evidence="10">
    <location>
        <begin position="474"/>
        <end position="519"/>
    </location>
</feature>
<evidence type="ECO:0000256" key="5">
    <source>
        <dbReference type="ARBA" id="ARBA00022723"/>
    </source>
</evidence>
<keyword evidence="11" id="KW-0560">Oxidoreductase</keyword>